<sequence length="481" mass="53485">MIDRRTFTASTFLAVGGLASAVTAPADARERRRHAVRAPKLPALFDDLEQRTFRWFWETGNPANGLVPDAWPNPEFCSIAAVGFALTAYPIGVERGWITRAAARERTLATLRFFDQAPQGDGTSGVAGFRGFFYHFLHMDSGLRFGDVELSSVDSTMLFLGMLFAAEYYDQDHPDEREIGRLARAIYARADWDWFRRGQAVLSMGWHPGVGFIARNWDGYNEGMMVNLLALGSPTHAVGPDAWAAWCAPYAKCWRGSGATRRLAFAPMFGHQYSQMWIDFRGIRDAAMREAGMDYFENSRRATWAQRSYAIRNPMGWAGYSRDIWGLTASAGPADVQYDVNGHITNYRAYSARGPVDEPDGFDDGTIAPTAAIGSLAFAPEIVVPATLALHKQQGDRLYGRYGFYDAFNPSFRKPEKPLQRGSVDPVRGWVSENYLGIDQGPILGAIANTRDGMIWRLMRRSAPIRLGLERAGFTGGWLAA</sequence>
<evidence type="ECO:0000313" key="3">
    <source>
        <dbReference type="Proteomes" id="UP000319931"/>
    </source>
</evidence>
<name>A0A502G547_9SPHN</name>
<accession>A0A502G547</accession>
<comment type="caution">
    <text evidence="2">The sequence shown here is derived from an EMBL/GenBank/DDBJ whole genome shotgun (WGS) entry which is preliminary data.</text>
</comment>
<gene>
    <name evidence="2" type="ORF">EAH76_02170</name>
</gene>
<reference evidence="2 3" key="1">
    <citation type="journal article" date="2019" name="Environ. Microbiol.">
        <title>Species interactions and distinct microbial communities in high Arctic permafrost affected cryosols are associated with the CH4 and CO2 gas fluxes.</title>
        <authorList>
            <person name="Altshuler I."/>
            <person name="Hamel J."/>
            <person name="Turney S."/>
            <person name="Magnuson E."/>
            <person name="Levesque R."/>
            <person name="Greer C."/>
            <person name="Whyte L.G."/>
        </authorList>
    </citation>
    <scope>NUCLEOTIDE SEQUENCE [LARGE SCALE GENOMIC DNA]</scope>
    <source>
        <strain evidence="2 3">E6.1</strain>
    </source>
</reference>
<dbReference type="Proteomes" id="UP000319931">
    <property type="component" value="Unassembled WGS sequence"/>
</dbReference>
<dbReference type="InterPro" id="IPR019282">
    <property type="entry name" value="Glycoamylase-like_cons_dom"/>
</dbReference>
<dbReference type="Pfam" id="PF10091">
    <property type="entry name" value="Glycoamylase"/>
    <property type="match status" value="1"/>
</dbReference>
<feature type="domain" description="Glycoamylase-like" evidence="1">
    <location>
        <begin position="216"/>
        <end position="462"/>
    </location>
</feature>
<dbReference type="RefSeq" id="WP_140847442.1">
    <property type="nucleotide sequence ID" value="NZ_RCZC01000001.1"/>
</dbReference>
<evidence type="ECO:0000313" key="2">
    <source>
        <dbReference type="EMBL" id="TPG56702.1"/>
    </source>
</evidence>
<dbReference type="InterPro" id="IPR016883">
    <property type="entry name" value="UCP028431"/>
</dbReference>
<dbReference type="AlphaFoldDB" id="A0A502G547"/>
<dbReference type="OrthoDB" id="5937621at2"/>
<protein>
    <submittedName>
        <fullName evidence="2">Tat pathway signal protein</fullName>
    </submittedName>
</protein>
<dbReference type="PIRSF" id="PIRSF028431">
    <property type="entry name" value="UCP028431"/>
    <property type="match status" value="1"/>
</dbReference>
<dbReference type="EMBL" id="RCZC01000001">
    <property type="protein sequence ID" value="TPG56702.1"/>
    <property type="molecule type" value="Genomic_DNA"/>
</dbReference>
<evidence type="ECO:0000259" key="1">
    <source>
        <dbReference type="Pfam" id="PF10091"/>
    </source>
</evidence>
<keyword evidence="3" id="KW-1185">Reference proteome</keyword>
<proteinExistence type="predicted"/>
<organism evidence="2 3">
    <name type="scientific">Sphingomonas glacialis</name>
    <dbReference type="NCBI Taxonomy" id="658225"/>
    <lineage>
        <taxon>Bacteria</taxon>
        <taxon>Pseudomonadati</taxon>
        <taxon>Pseudomonadota</taxon>
        <taxon>Alphaproteobacteria</taxon>
        <taxon>Sphingomonadales</taxon>
        <taxon>Sphingomonadaceae</taxon>
        <taxon>Sphingomonas</taxon>
    </lineage>
</organism>
<dbReference type="Gene3D" id="1.50.10.140">
    <property type="match status" value="1"/>
</dbReference>